<accession>X0UXQ9</accession>
<sequence length="33" mass="3724">SDTSYIEKIAREEYGLSRPDEIIYQESSSGDGK</sequence>
<gene>
    <name evidence="1" type="ORF">S01H1_46769</name>
</gene>
<evidence type="ECO:0000313" key="1">
    <source>
        <dbReference type="EMBL" id="GAG10545.1"/>
    </source>
</evidence>
<proteinExistence type="predicted"/>
<reference evidence="1" key="1">
    <citation type="journal article" date="2014" name="Front. Microbiol.">
        <title>High frequency of phylogenetically diverse reductive dehalogenase-homologous genes in deep subseafloor sedimentary metagenomes.</title>
        <authorList>
            <person name="Kawai M."/>
            <person name="Futagami T."/>
            <person name="Toyoda A."/>
            <person name="Takaki Y."/>
            <person name="Nishi S."/>
            <person name="Hori S."/>
            <person name="Arai W."/>
            <person name="Tsubouchi T."/>
            <person name="Morono Y."/>
            <person name="Uchiyama I."/>
            <person name="Ito T."/>
            <person name="Fujiyama A."/>
            <person name="Inagaki F."/>
            <person name="Takami H."/>
        </authorList>
    </citation>
    <scope>NUCLEOTIDE SEQUENCE</scope>
    <source>
        <strain evidence="1">Expedition CK06-06</strain>
    </source>
</reference>
<dbReference type="AlphaFoldDB" id="X0UXQ9"/>
<organism evidence="1">
    <name type="scientific">marine sediment metagenome</name>
    <dbReference type="NCBI Taxonomy" id="412755"/>
    <lineage>
        <taxon>unclassified sequences</taxon>
        <taxon>metagenomes</taxon>
        <taxon>ecological metagenomes</taxon>
    </lineage>
</organism>
<name>X0UXQ9_9ZZZZ</name>
<dbReference type="EMBL" id="BARS01029957">
    <property type="protein sequence ID" value="GAG10545.1"/>
    <property type="molecule type" value="Genomic_DNA"/>
</dbReference>
<dbReference type="Pfam" id="PF04977">
    <property type="entry name" value="DivIC"/>
    <property type="match status" value="1"/>
</dbReference>
<feature type="non-terminal residue" evidence="1">
    <location>
        <position position="1"/>
    </location>
</feature>
<protein>
    <submittedName>
        <fullName evidence="1">Uncharacterized protein</fullName>
    </submittedName>
</protein>
<comment type="caution">
    <text evidence="1">The sequence shown here is derived from an EMBL/GenBank/DDBJ whole genome shotgun (WGS) entry which is preliminary data.</text>
</comment>
<dbReference type="InterPro" id="IPR007060">
    <property type="entry name" value="FtsL/DivIC"/>
</dbReference>